<proteinExistence type="predicted"/>
<keyword evidence="2" id="KW-1185">Reference proteome</keyword>
<dbReference type="AlphaFoldDB" id="A0AAD4E4F8"/>
<gene>
    <name evidence="1" type="ORF">F5891DRAFT_902388</name>
</gene>
<feature type="non-terminal residue" evidence="1">
    <location>
        <position position="362"/>
    </location>
</feature>
<comment type="caution">
    <text evidence="1">The sequence shown here is derived from an EMBL/GenBank/DDBJ whole genome shotgun (WGS) entry which is preliminary data.</text>
</comment>
<dbReference type="EMBL" id="JABBWK010000040">
    <property type="protein sequence ID" value="KAG1898324.1"/>
    <property type="molecule type" value="Genomic_DNA"/>
</dbReference>
<dbReference type="GeneID" id="64667781"/>
<evidence type="ECO:0000313" key="1">
    <source>
        <dbReference type="EMBL" id="KAG1898324.1"/>
    </source>
</evidence>
<protein>
    <submittedName>
        <fullName evidence="1">Uncharacterized protein</fullName>
    </submittedName>
</protein>
<sequence>KAERQKEFRRTGVDPEYVHYYDIATGSLDIRSIGKVYGVPNIYQDVRNTHDINKVEEKLADLEHHAASIITDLHKALPQGTFGPSENLSLELLRKFLFIMHYRNASYSGTYFQADHPDNASSRQWIESFMKAKGIHSAVGVWLHFLEYYLDSSHSDIMRDAAKVVEKYGEERLQNMITESHIPPDLEHFPAYTYHTHASNYFFSIWEAAEGEEFILTHSAFGLWEGLADGYPDLHRIFIVSPRIALILCNAVLRPEMKAIAYITRVSLRSSLLNVNPAPPTPIYANGQDGTHISHADPNSAISLARYRSSQTGANDSFVFKIAKLSQRQTSELNSVLLVNVKQTGSLTFLSRGSMLRTARAF</sequence>
<feature type="non-terminal residue" evidence="1">
    <location>
        <position position="1"/>
    </location>
</feature>
<accession>A0AAD4E4F8</accession>
<evidence type="ECO:0000313" key="2">
    <source>
        <dbReference type="Proteomes" id="UP001195769"/>
    </source>
</evidence>
<dbReference type="RefSeq" id="XP_041223900.1">
    <property type="nucleotide sequence ID" value="XM_041373483.1"/>
</dbReference>
<dbReference type="Proteomes" id="UP001195769">
    <property type="component" value="Unassembled WGS sequence"/>
</dbReference>
<dbReference type="InterPro" id="IPR025332">
    <property type="entry name" value="DUF4238"/>
</dbReference>
<dbReference type="Pfam" id="PF14022">
    <property type="entry name" value="DUF4238"/>
    <property type="match status" value="1"/>
</dbReference>
<reference evidence="1" key="1">
    <citation type="journal article" date="2020" name="New Phytol.">
        <title>Comparative genomics reveals dynamic genome evolution in host specialist ectomycorrhizal fungi.</title>
        <authorList>
            <person name="Lofgren L.A."/>
            <person name="Nguyen N.H."/>
            <person name="Vilgalys R."/>
            <person name="Ruytinx J."/>
            <person name="Liao H.L."/>
            <person name="Branco S."/>
            <person name="Kuo A."/>
            <person name="LaButti K."/>
            <person name="Lipzen A."/>
            <person name="Andreopoulos W."/>
            <person name="Pangilinan J."/>
            <person name="Riley R."/>
            <person name="Hundley H."/>
            <person name="Na H."/>
            <person name="Barry K."/>
            <person name="Grigoriev I.V."/>
            <person name="Stajich J.E."/>
            <person name="Kennedy P.G."/>
        </authorList>
    </citation>
    <scope>NUCLEOTIDE SEQUENCE</scope>
    <source>
        <strain evidence="1">FC203</strain>
    </source>
</reference>
<organism evidence="1 2">
    <name type="scientific">Suillus fuscotomentosus</name>
    <dbReference type="NCBI Taxonomy" id="1912939"/>
    <lineage>
        <taxon>Eukaryota</taxon>
        <taxon>Fungi</taxon>
        <taxon>Dikarya</taxon>
        <taxon>Basidiomycota</taxon>
        <taxon>Agaricomycotina</taxon>
        <taxon>Agaricomycetes</taxon>
        <taxon>Agaricomycetidae</taxon>
        <taxon>Boletales</taxon>
        <taxon>Suillineae</taxon>
        <taxon>Suillaceae</taxon>
        <taxon>Suillus</taxon>
    </lineage>
</organism>
<name>A0AAD4E4F8_9AGAM</name>